<proteinExistence type="predicted"/>
<feature type="chain" id="PRO_5015595047" evidence="2">
    <location>
        <begin position="29"/>
        <end position="348"/>
    </location>
</feature>
<dbReference type="PANTHER" id="PTHR30006">
    <property type="entry name" value="THIAMINE-BINDING PERIPLASMIC PROTEIN-RELATED"/>
    <property type="match status" value="1"/>
</dbReference>
<accession>A0A2U1CNI6</accession>
<evidence type="ECO:0000313" key="4">
    <source>
        <dbReference type="Proteomes" id="UP000246145"/>
    </source>
</evidence>
<comment type="caution">
    <text evidence="3">The sequence shown here is derived from an EMBL/GenBank/DDBJ whole genome shotgun (WGS) entry which is preliminary data.</text>
</comment>
<feature type="signal peptide" evidence="2">
    <location>
        <begin position="1"/>
        <end position="28"/>
    </location>
</feature>
<dbReference type="RefSeq" id="WP_116518392.1">
    <property type="nucleotide sequence ID" value="NZ_JACCEX010000002.1"/>
</dbReference>
<gene>
    <name evidence="3" type="ORF">C7440_2011</name>
</gene>
<reference evidence="3 4" key="1">
    <citation type="submission" date="2018-04" db="EMBL/GenBank/DDBJ databases">
        <title>Genomic Encyclopedia of Type Strains, Phase IV (KMG-IV): sequencing the most valuable type-strain genomes for metagenomic binning, comparative biology and taxonomic classification.</title>
        <authorList>
            <person name="Goeker M."/>
        </authorList>
    </citation>
    <scope>NUCLEOTIDE SEQUENCE [LARGE SCALE GENOMIC DNA]</scope>
    <source>
        <strain evidence="3 4">DSM 10065</strain>
    </source>
</reference>
<protein>
    <submittedName>
        <fullName evidence="3">Iron(III) transport system substrate-binding protein</fullName>
    </submittedName>
</protein>
<evidence type="ECO:0000256" key="1">
    <source>
        <dbReference type="ARBA" id="ARBA00022729"/>
    </source>
</evidence>
<evidence type="ECO:0000313" key="3">
    <source>
        <dbReference type="EMBL" id="PVY62517.1"/>
    </source>
</evidence>
<dbReference type="SUPFAM" id="SSF53850">
    <property type="entry name" value="Periplasmic binding protein-like II"/>
    <property type="match status" value="1"/>
</dbReference>
<dbReference type="Pfam" id="PF13343">
    <property type="entry name" value="SBP_bac_6"/>
    <property type="match status" value="1"/>
</dbReference>
<dbReference type="Gene3D" id="3.40.190.10">
    <property type="entry name" value="Periplasmic binding protein-like II"/>
    <property type="match status" value="2"/>
</dbReference>
<keyword evidence="4" id="KW-1185">Reference proteome</keyword>
<sequence length="348" mass="38321">MLKRKTLKALAAALAAAACCTLAPMAQAASPEDLATYQGPDRHERLVEAAKKEGELTVYHAYPKLTVAIDAFSKKYGIKVKNWRAGSEALLQRIVSEARGGRHDVDIVQNNAPENEALHREGLSRPAWSPHFADLRANAVPKHHAWVGLTMDVWTAAYNTEKVKPEDVPKGYEDLTDPKWKNKLGVEAYNFAWFGTLLQAMGEEKGRKLFSDIVATNGMSFRKGHSLLTSLVASGEVPLALTVYSWNPEQLKTKGAPIEGLPLDPIIGQFSTLALLAESPHPNAALLFYDFMLDEGQKILADMNYVVVTDKIKTPFTGVDVTMVDPGQALDHQDEWMKTFEEVLGKAP</sequence>
<dbReference type="STRING" id="1231391.GCA_000308195_02054"/>
<name>A0A2U1CNI6_9BURK</name>
<keyword evidence="1 2" id="KW-0732">Signal</keyword>
<dbReference type="PROSITE" id="PS51257">
    <property type="entry name" value="PROKAR_LIPOPROTEIN"/>
    <property type="match status" value="1"/>
</dbReference>
<evidence type="ECO:0000256" key="2">
    <source>
        <dbReference type="SAM" id="SignalP"/>
    </source>
</evidence>
<dbReference type="OrthoDB" id="366726at2"/>
<dbReference type="AlphaFoldDB" id="A0A2U1CNI6"/>
<dbReference type="Proteomes" id="UP000246145">
    <property type="component" value="Unassembled WGS sequence"/>
</dbReference>
<dbReference type="EMBL" id="QEKO01000002">
    <property type="protein sequence ID" value="PVY62517.1"/>
    <property type="molecule type" value="Genomic_DNA"/>
</dbReference>
<dbReference type="PANTHER" id="PTHR30006:SF24">
    <property type="entry name" value="SLL0237 PROTEIN"/>
    <property type="match status" value="1"/>
</dbReference>
<organism evidence="3 4">
    <name type="scientific">Pusillimonas noertemannii</name>
    <dbReference type="NCBI Taxonomy" id="305977"/>
    <lineage>
        <taxon>Bacteria</taxon>
        <taxon>Pseudomonadati</taxon>
        <taxon>Pseudomonadota</taxon>
        <taxon>Betaproteobacteria</taxon>
        <taxon>Burkholderiales</taxon>
        <taxon>Alcaligenaceae</taxon>
        <taxon>Pusillimonas</taxon>
    </lineage>
</organism>